<name>A0AAD1UCN0_EUPCR</name>
<feature type="region of interest" description="Disordered" evidence="1">
    <location>
        <begin position="364"/>
        <end position="467"/>
    </location>
</feature>
<dbReference type="EMBL" id="CAMPGE010007491">
    <property type="protein sequence ID" value="CAI2366407.1"/>
    <property type="molecule type" value="Genomic_DNA"/>
</dbReference>
<feature type="region of interest" description="Disordered" evidence="1">
    <location>
        <begin position="132"/>
        <end position="204"/>
    </location>
</feature>
<comment type="caution">
    <text evidence="2">The sequence shown here is derived from an EMBL/GenBank/DDBJ whole genome shotgun (WGS) entry which is preliminary data.</text>
</comment>
<evidence type="ECO:0000313" key="2">
    <source>
        <dbReference type="EMBL" id="CAI2366407.1"/>
    </source>
</evidence>
<evidence type="ECO:0000256" key="1">
    <source>
        <dbReference type="SAM" id="MobiDB-lite"/>
    </source>
</evidence>
<reference evidence="2" key="1">
    <citation type="submission" date="2023-07" db="EMBL/GenBank/DDBJ databases">
        <authorList>
            <consortium name="AG Swart"/>
            <person name="Singh M."/>
            <person name="Singh A."/>
            <person name="Seah K."/>
            <person name="Emmerich C."/>
        </authorList>
    </citation>
    <scope>NUCLEOTIDE SEQUENCE</scope>
    <source>
        <strain evidence="2">DP1</strain>
    </source>
</reference>
<keyword evidence="3" id="KW-1185">Reference proteome</keyword>
<gene>
    <name evidence="2" type="ORF">ECRASSUSDP1_LOCUS7680</name>
</gene>
<proteinExistence type="predicted"/>
<feature type="compositionally biased region" description="Basic and acidic residues" evidence="1">
    <location>
        <begin position="136"/>
        <end position="168"/>
    </location>
</feature>
<feature type="compositionally biased region" description="Polar residues" evidence="1">
    <location>
        <begin position="169"/>
        <end position="181"/>
    </location>
</feature>
<feature type="compositionally biased region" description="Acidic residues" evidence="1">
    <location>
        <begin position="442"/>
        <end position="452"/>
    </location>
</feature>
<organism evidence="2 3">
    <name type="scientific">Euplotes crassus</name>
    <dbReference type="NCBI Taxonomy" id="5936"/>
    <lineage>
        <taxon>Eukaryota</taxon>
        <taxon>Sar</taxon>
        <taxon>Alveolata</taxon>
        <taxon>Ciliophora</taxon>
        <taxon>Intramacronucleata</taxon>
        <taxon>Spirotrichea</taxon>
        <taxon>Hypotrichia</taxon>
        <taxon>Euplotida</taxon>
        <taxon>Euplotidae</taxon>
        <taxon>Moneuplotes</taxon>
    </lineage>
</organism>
<feature type="compositionally biased region" description="Basic and acidic residues" evidence="1">
    <location>
        <begin position="183"/>
        <end position="194"/>
    </location>
</feature>
<evidence type="ECO:0000313" key="3">
    <source>
        <dbReference type="Proteomes" id="UP001295684"/>
    </source>
</evidence>
<feature type="compositionally biased region" description="Acidic residues" evidence="1">
    <location>
        <begin position="390"/>
        <end position="405"/>
    </location>
</feature>
<dbReference type="AlphaFoldDB" id="A0AAD1UCN0"/>
<feature type="compositionally biased region" description="Basic and acidic residues" evidence="1">
    <location>
        <begin position="372"/>
        <end position="389"/>
    </location>
</feature>
<protein>
    <recommendedName>
        <fullName evidence="4">Transcription factor Iwr1 domain-containing protein</fullName>
    </recommendedName>
</protein>
<evidence type="ECO:0008006" key="4">
    <source>
        <dbReference type="Google" id="ProtNLM"/>
    </source>
</evidence>
<dbReference type="Proteomes" id="UP001295684">
    <property type="component" value="Unassembled WGS sequence"/>
</dbReference>
<sequence>MEPGFQQIQQSIEQNNKHNNASNHIVQESDETNNINKVNNRPKLKPIRRLKESGLNNNSERKLIAQSKNILKQKISKHHGRIFIGIKRKREEVEDPLHEVTLKYNKDGKITYKRVVTESDKMQDDFCAMTLNSTSQKEDAPTPKSIETPDKNTSDHKVYLIKDAENKETSTLPSSEGTPTAVSEDKREENKTENENNEESGLEGTVKALTEFYGTIQKDQICREIRIKRVSRPGLNIHTDIATITGRAKDYQEQLVQDRKNIREKRFMQHRNLPNIEFDEEKNENVSNGRGKFKPSLTKAIEIDLDPSRRKREEEKASPTSCYRKHNVEPIVISKETFEVQANSDDEYDYYEILDANPAHQTCDYNNNHFQDNAHSEDYDSEDSNRPDQDDYEYGGDDDEDEDDFTYVNNPNSNTLHACMGQYSDEDDVNYRYPKGNFGSDISDEDSQSSDDDYMKQYVCSDDEEAY</sequence>
<feature type="compositionally biased region" description="Polar residues" evidence="1">
    <location>
        <begin position="407"/>
        <end position="416"/>
    </location>
</feature>
<accession>A0AAD1UCN0</accession>